<dbReference type="InterPro" id="IPR006501">
    <property type="entry name" value="Pectinesterase_inhib_dom"/>
</dbReference>
<dbReference type="EMBL" id="JBGMDY010000008">
    <property type="protein sequence ID" value="KAL2324647.1"/>
    <property type="molecule type" value="Genomic_DNA"/>
</dbReference>
<dbReference type="SUPFAM" id="SSF101148">
    <property type="entry name" value="Plant invertase/pectin methylesterase inhibitor"/>
    <property type="match status" value="1"/>
</dbReference>
<evidence type="ECO:0000313" key="4">
    <source>
        <dbReference type="Proteomes" id="UP001603857"/>
    </source>
</evidence>
<dbReference type="PANTHER" id="PTHR31890:SF9">
    <property type="entry name" value="PLANT INVERTASE_PECTIN METHYLESTERASE INHIBITOR SUPERFAMILY PROTEIN"/>
    <property type="match status" value="1"/>
</dbReference>
<dbReference type="NCBIfam" id="TIGR01614">
    <property type="entry name" value="PME_inhib"/>
    <property type="match status" value="1"/>
</dbReference>
<evidence type="ECO:0000259" key="2">
    <source>
        <dbReference type="Pfam" id="PF04043"/>
    </source>
</evidence>
<evidence type="ECO:0000313" key="3">
    <source>
        <dbReference type="EMBL" id="KAL2324647.1"/>
    </source>
</evidence>
<feature type="signal peptide" evidence="1">
    <location>
        <begin position="1"/>
        <end position="27"/>
    </location>
</feature>
<dbReference type="Gene3D" id="1.20.140.40">
    <property type="entry name" value="Invertase/pectin methylesterase inhibitor family protein"/>
    <property type="match status" value="1"/>
</dbReference>
<evidence type="ECO:0000256" key="1">
    <source>
        <dbReference type="SAM" id="SignalP"/>
    </source>
</evidence>
<organism evidence="3 4">
    <name type="scientific">Flemingia macrophylla</name>
    <dbReference type="NCBI Taxonomy" id="520843"/>
    <lineage>
        <taxon>Eukaryota</taxon>
        <taxon>Viridiplantae</taxon>
        <taxon>Streptophyta</taxon>
        <taxon>Embryophyta</taxon>
        <taxon>Tracheophyta</taxon>
        <taxon>Spermatophyta</taxon>
        <taxon>Magnoliopsida</taxon>
        <taxon>eudicotyledons</taxon>
        <taxon>Gunneridae</taxon>
        <taxon>Pentapetalae</taxon>
        <taxon>rosids</taxon>
        <taxon>fabids</taxon>
        <taxon>Fabales</taxon>
        <taxon>Fabaceae</taxon>
        <taxon>Papilionoideae</taxon>
        <taxon>50 kb inversion clade</taxon>
        <taxon>NPAAA clade</taxon>
        <taxon>indigoferoid/millettioid clade</taxon>
        <taxon>Phaseoleae</taxon>
        <taxon>Flemingia</taxon>
    </lineage>
</organism>
<comment type="caution">
    <text evidence="3">The sequence shown here is derived from an EMBL/GenBank/DDBJ whole genome shotgun (WGS) entry which is preliminary data.</text>
</comment>
<keyword evidence="1" id="KW-0732">Signal</keyword>
<proteinExistence type="predicted"/>
<dbReference type="Proteomes" id="UP001603857">
    <property type="component" value="Unassembled WGS sequence"/>
</dbReference>
<dbReference type="InterPro" id="IPR035513">
    <property type="entry name" value="Invertase/methylesterase_inhib"/>
</dbReference>
<feature type="domain" description="Pectinesterase inhibitor" evidence="2">
    <location>
        <begin position="34"/>
        <end position="169"/>
    </location>
</feature>
<sequence>MNSSAACLLLVTLGLVLISQFPVATHARGYPDTLVSQICKETSEMDNCMKLLTAAGPSIVNAKDFTELSKAVLTLALNKGVEAQNFLKGLAQIQNSTALTQCANFYYNGMVGTFRSALGEITAGAQTANYDVSVAVDGPVFCGNLLASEKINNPAIDAINQEMMLLSSVSDSVTSRL</sequence>
<dbReference type="AlphaFoldDB" id="A0ABD1LMB8"/>
<reference evidence="3 4" key="1">
    <citation type="submission" date="2024-08" db="EMBL/GenBank/DDBJ databases">
        <title>Insights into the chromosomal genome structure of Flemingia macrophylla.</title>
        <authorList>
            <person name="Ding Y."/>
            <person name="Zhao Y."/>
            <person name="Bi W."/>
            <person name="Wu M."/>
            <person name="Zhao G."/>
            <person name="Gong Y."/>
            <person name="Li W."/>
            <person name="Zhang P."/>
        </authorList>
    </citation>
    <scope>NUCLEOTIDE SEQUENCE [LARGE SCALE GENOMIC DNA]</scope>
    <source>
        <strain evidence="3">DYQJB</strain>
        <tissue evidence="3">Leaf</tissue>
    </source>
</reference>
<name>A0ABD1LMB8_9FABA</name>
<keyword evidence="4" id="KW-1185">Reference proteome</keyword>
<gene>
    <name evidence="3" type="ORF">Fmac_023705</name>
</gene>
<dbReference type="Pfam" id="PF04043">
    <property type="entry name" value="PMEI"/>
    <property type="match status" value="1"/>
</dbReference>
<protein>
    <recommendedName>
        <fullName evidence="2">Pectinesterase inhibitor domain-containing protein</fullName>
    </recommendedName>
</protein>
<dbReference type="PANTHER" id="PTHR31890">
    <property type="entry name" value="PLANT INVERTASE/PECTIN METHYLESTERASE INHIBITOR SUPERFAMILY PROTEIN"/>
    <property type="match status" value="1"/>
</dbReference>
<feature type="chain" id="PRO_5044810616" description="Pectinesterase inhibitor domain-containing protein" evidence="1">
    <location>
        <begin position="28"/>
        <end position="177"/>
    </location>
</feature>
<accession>A0ABD1LMB8</accession>